<evidence type="ECO:0000313" key="2">
    <source>
        <dbReference type="Proteomes" id="UP000606600"/>
    </source>
</evidence>
<sequence>MFLNFNIEILDHPYADEPSSVFEQWARMRLEICNDDGESEKIIFDTQWDVKVLVAWVIENQVYLLAEEYPFSLQESSVAEGLHNFYEGLDLDGDSIEEDELLDLVYNYRVRHGLRFAMRGTDIDDVFIGPINGETTISCFNDFSNWNYKVEIDGFLSTINTLSEKLFNIKSQ</sequence>
<gene>
    <name evidence="1" type="ORF">IDJ77_13620</name>
</gene>
<dbReference type="Proteomes" id="UP000606600">
    <property type="component" value="Unassembled WGS sequence"/>
</dbReference>
<accession>A0ABR7WRC7</accession>
<proteinExistence type="predicted"/>
<organism evidence="1 2">
    <name type="scientific">Mucilaginibacter pankratovii</name>
    <dbReference type="NCBI Taxonomy" id="2772110"/>
    <lineage>
        <taxon>Bacteria</taxon>
        <taxon>Pseudomonadati</taxon>
        <taxon>Bacteroidota</taxon>
        <taxon>Sphingobacteriia</taxon>
        <taxon>Sphingobacteriales</taxon>
        <taxon>Sphingobacteriaceae</taxon>
        <taxon>Mucilaginibacter</taxon>
    </lineage>
</organism>
<dbReference type="RefSeq" id="WP_191189515.1">
    <property type="nucleotide sequence ID" value="NZ_JACWMY010000006.1"/>
</dbReference>
<reference evidence="1 2" key="1">
    <citation type="submission" date="2020-09" db="EMBL/GenBank/DDBJ databases">
        <title>Novel species of Mucilaginibacter isolated from a glacier on the Tibetan Plateau.</title>
        <authorList>
            <person name="Liu Q."/>
            <person name="Xin Y.-H."/>
        </authorList>
    </citation>
    <scope>NUCLEOTIDE SEQUENCE [LARGE SCALE GENOMIC DNA]</scope>
    <source>
        <strain evidence="1 2">ZT4R22</strain>
    </source>
</reference>
<protein>
    <submittedName>
        <fullName evidence="1">Uncharacterized protein</fullName>
    </submittedName>
</protein>
<name>A0ABR7WRC7_9SPHI</name>
<keyword evidence="2" id="KW-1185">Reference proteome</keyword>
<dbReference type="EMBL" id="JACWMY010000006">
    <property type="protein sequence ID" value="MBD1364855.1"/>
    <property type="molecule type" value="Genomic_DNA"/>
</dbReference>
<evidence type="ECO:0000313" key="1">
    <source>
        <dbReference type="EMBL" id="MBD1364855.1"/>
    </source>
</evidence>
<comment type="caution">
    <text evidence="1">The sequence shown here is derived from an EMBL/GenBank/DDBJ whole genome shotgun (WGS) entry which is preliminary data.</text>
</comment>